<dbReference type="EMBL" id="LR822030">
    <property type="protein sequence ID" value="CAD0155568.1"/>
    <property type="molecule type" value="Genomic_DNA"/>
</dbReference>
<evidence type="ECO:0000313" key="3">
    <source>
        <dbReference type="EMBL" id="CAD0155568.1"/>
    </source>
</evidence>
<evidence type="ECO:0000313" key="4">
    <source>
        <dbReference type="Proteomes" id="UP000509120"/>
    </source>
</evidence>
<protein>
    <submittedName>
        <fullName evidence="3">CRISPR system endoribonuclease Csm6</fullName>
        <ecNumber evidence="3">3.1.-.-</ecNumber>
    </submittedName>
</protein>
<feature type="domain" description="Csm6 HEPN" evidence="1">
    <location>
        <begin position="209"/>
        <end position="386"/>
    </location>
</feature>
<dbReference type="GO" id="GO:0016787">
    <property type="term" value="F:hydrolase activity"/>
    <property type="evidence" value="ECO:0007669"/>
    <property type="project" value="UniProtKB-KW"/>
</dbReference>
<dbReference type="Pfam" id="PF09659">
    <property type="entry name" value="Cas_Csm6_HEPN"/>
    <property type="match status" value="1"/>
</dbReference>
<feature type="domain" description="Csm6 CARF" evidence="2">
    <location>
        <begin position="21"/>
        <end position="112"/>
    </location>
</feature>
<accession>A0AAU9H760</accession>
<organism evidence="3 4">
    <name type="scientific">Streptococcus thermophilus</name>
    <dbReference type="NCBI Taxonomy" id="1308"/>
    <lineage>
        <taxon>Bacteria</taxon>
        <taxon>Bacillati</taxon>
        <taxon>Bacillota</taxon>
        <taxon>Bacilli</taxon>
        <taxon>Lactobacillales</taxon>
        <taxon>Streptococcaceae</taxon>
        <taxon>Streptococcus</taxon>
    </lineage>
</organism>
<dbReference type="InterPro" id="IPR053955">
    <property type="entry name" value="Csm6_CARF"/>
</dbReference>
<dbReference type="AlphaFoldDB" id="A0AAU9H760"/>
<evidence type="ECO:0000259" key="2">
    <source>
        <dbReference type="Pfam" id="PF22208"/>
    </source>
</evidence>
<gene>
    <name evidence="3" type="primary">csm</name>
    <name evidence="3" type="ORF">STHERMO_1026</name>
</gene>
<dbReference type="InterPro" id="IPR053941">
    <property type="entry name" value="Csm6_HEPN"/>
</dbReference>
<proteinExistence type="predicted"/>
<dbReference type="Pfam" id="PF22208">
    <property type="entry name" value="Cas_Csm6_CARF"/>
    <property type="match status" value="1"/>
</dbReference>
<reference evidence="3 4" key="1">
    <citation type="submission" date="2020-06" db="EMBL/GenBank/DDBJ databases">
        <authorList>
            <person name="Chuat V."/>
        </authorList>
    </citation>
    <scope>NUCLEOTIDE SEQUENCE [LARGE SCALE GENOMIC DNA]</scope>
    <source>
        <strain evidence="3">STH_CIRM_1046</strain>
    </source>
</reference>
<dbReference type="RefSeq" id="WP_180483587.1">
    <property type="nucleotide sequence ID" value="NZ_CP065495.1"/>
</dbReference>
<dbReference type="NCBIfam" id="TIGR02672">
    <property type="entry name" value="cas_csm6"/>
    <property type="match status" value="1"/>
</dbReference>
<sequence length="391" mass="45323">MFSIAPNYEPELIIHDLIISDNEVHIFDVMFQRFSDILQEYYTKEDEFILNLSSATPQIKSALFVINRLNGINVKAVKVSSPEHASNKNIGHDNDENIDELIKVNEDNKVNFIDRTIEDNAEKFSQALLKKTARDFIEKFDYKAALDILDQLSDFPNLKSLREEIRDVVNCLSKKKIAYIREKLYDFSRVFKNQSILSDILSFPLDDSQKKALNYYLMIDVLKEREHIADVLIKAKSLAEFVIEEIIKKDHEGLIVFDGNLPKLNPSFPDCEAILDDIDKKMKKSRGIEDTEERIFSVQSTLNLLSYLNILEFYEYDSQLQTAINGILSLNGERNKVAHGLSEIDTRLLSRKKLKQLSENLRLLLVDCLGIDLSYFNYYDKQNKELTKMLE</sequence>
<keyword evidence="3" id="KW-0378">Hydrolase</keyword>
<dbReference type="InterPro" id="IPR013489">
    <property type="entry name" value="CRISPR-assoc_prot_Csm6"/>
</dbReference>
<dbReference type="EC" id="3.1.-.-" evidence="3"/>
<dbReference type="Proteomes" id="UP000509120">
    <property type="component" value="Chromosome"/>
</dbReference>
<evidence type="ECO:0000259" key="1">
    <source>
        <dbReference type="Pfam" id="PF09659"/>
    </source>
</evidence>
<name>A0AAU9H760_STRTR</name>